<dbReference type="SUPFAM" id="SSF69318">
    <property type="entry name" value="Integrin alpha N-terminal domain"/>
    <property type="match status" value="2"/>
</dbReference>
<evidence type="ECO:0000256" key="1">
    <source>
        <dbReference type="ARBA" id="ARBA00022729"/>
    </source>
</evidence>
<sequence>MHAPPPVRTTRSPRAARAVAAALTALALAGVTAPAASALPTAPGATAAAGDTRPVEYRGLRLDVPADWRVVDLEKSPGTCVRFDTATLYLGHPGARQSCPADAVGERTDALVVEPLAGATVPDPAAVLRVPAGRPLPTRVGDDVDREVVLSVEGAGLLVTAVHGAATDTVSRVIGSGRVGPAAVPGTLPAPRAEAQGTAGTARALAAEPTTGYTGKAFDACTAPSASLMRTWKADSPYAGVGIYIGGPTRVCAQPNLTAGWVSDRTAEGWHMIPIYAGRQAAGITPADAAAQGRASADDAVARAKALGFAPRTVLYTDMEDYPSTTYRTRVLDYLSAYSARVHELGFRSGVYANIGNSGDMAALHSNSRYTEPDVLWTANWNGAADVSNSSMGLPGSTYWQGRRRAHQYKGNSTETYGGATLNIDRNHFDVAPATAPEPEPEAWREDAASRVNADFDGDGRDDVAALYGYGDGSVALFTFLARSDGGFDAPLKSWTRPPGNWTFKSVKLTAGDYDGNGRTDLAAMYDYADGSVALFTFKSRTDGGFSDPVKSWTTAPGNWWPENVQLASGDFDGNGRDDVAAFYGYSDGRAALYTFSSDASGGFGTPLRSWNVPENYWWGENVKLASGDFDGNGRDDVAAFYGYSDGRAALYTFKSRTDGGFADPVRSWNVPENYWWGENVKLTAADYDGNGRADVAAMYGYEDGSVALFTFATRTDGTFENPVKSWTTEPGNWWIENVQIASGDFDGNGRGDVAAFYGYSDGRAAFYTFTSDAAGTFGTPLRSWNVPADYWWGDHVKLG</sequence>
<dbReference type="InterPro" id="IPR017853">
    <property type="entry name" value="GH"/>
</dbReference>
<gene>
    <name evidence="4" type="ORF">Shyd_14280</name>
</gene>
<dbReference type="Proteomes" id="UP001052739">
    <property type="component" value="Unassembled WGS sequence"/>
</dbReference>
<dbReference type="Pfam" id="PF13517">
    <property type="entry name" value="FG-GAP_3"/>
    <property type="match status" value="2"/>
</dbReference>
<dbReference type="InterPro" id="IPR015020">
    <property type="entry name" value="Rv2525c-like_Glyco_Hydro-like"/>
</dbReference>
<evidence type="ECO:0000259" key="3">
    <source>
        <dbReference type="Pfam" id="PF08924"/>
    </source>
</evidence>
<dbReference type="RefSeq" id="WP_226651430.1">
    <property type="nucleotide sequence ID" value="NZ_BNBS01000137.1"/>
</dbReference>
<feature type="chain" id="PRO_5045787483" description="Rv2525c-like glycoside hydrolase-like domain-containing protein" evidence="2">
    <location>
        <begin position="39"/>
        <end position="800"/>
    </location>
</feature>
<dbReference type="Pfam" id="PF08924">
    <property type="entry name" value="Rv2525c_GlyHyd-like"/>
    <property type="match status" value="1"/>
</dbReference>
<dbReference type="SUPFAM" id="SSF51445">
    <property type="entry name" value="(Trans)glycosidases"/>
    <property type="match status" value="1"/>
</dbReference>
<evidence type="ECO:0000313" key="5">
    <source>
        <dbReference type="Proteomes" id="UP001052739"/>
    </source>
</evidence>
<accession>A0ABQ3P4W1</accession>
<keyword evidence="5" id="KW-1185">Reference proteome</keyword>
<dbReference type="EMBL" id="BNDW01000004">
    <property type="protein sequence ID" value="GHI20057.1"/>
    <property type="molecule type" value="Genomic_DNA"/>
</dbReference>
<organism evidence="4 5">
    <name type="scientific">Streptomyces hydrogenans</name>
    <dbReference type="NCBI Taxonomy" id="1873719"/>
    <lineage>
        <taxon>Bacteria</taxon>
        <taxon>Bacillati</taxon>
        <taxon>Actinomycetota</taxon>
        <taxon>Actinomycetes</taxon>
        <taxon>Kitasatosporales</taxon>
        <taxon>Streptomycetaceae</taxon>
        <taxon>Streptomyces</taxon>
    </lineage>
</organism>
<comment type="caution">
    <text evidence="4">The sequence shown here is derived from an EMBL/GenBank/DDBJ whole genome shotgun (WGS) entry which is preliminary data.</text>
</comment>
<dbReference type="InterPro" id="IPR028994">
    <property type="entry name" value="Integrin_alpha_N"/>
</dbReference>
<feature type="signal peptide" evidence="2">
    <location>
        <begin position="1"/>
        <end position="38"/>
    </location>
</feature>
<evidence type="ECO:0000313" key="4">
    <source>
        <dbReference type="EMBL" id="GHI20057.1"/>
    </source>
</evidence>
<reference evidence="4" key="1">
    <citation type="submission" date="2024-05" db="EMBL/GenBank/DDBJ databases">
        <title>Whole genome shotgun sequence of Streptomyces hydrogenans NBRC 13475.</title>
        <authorList>
            <person name="Komaki H."/>
            <person name="Tamura T."/>
        </authorList>
    </citation>
    <scope>NUCLEOTIDE SEQUENCE</scope>
    <source>
        <strain evidence="4">NBRC 13475</strain>
    </source>
</reference>
<evidence type="ECO:0000256" key="2">
    <source>
        <dbReference type="SAM" id="SignalP"/>
    </source>
</evidence>
<proteinExistence type="predicted"/>
<name>A0ABQ3P4W1_9ACTN</name>
<feature type="domain" description="Rv2525c-like glycoside hydrolase-like" evidence="3">
    <location>
        <begin position="231"/>
        <end position="428"/>
    </location>
</feature>
<protein>
    <recommendedName>
        <fullName evidence="3">Rv2525c-like glycoside hydrolase-like domain-containing protein</fullName>
    </recommendedName>
</protein>
<dbReference type="Gene3D" id="3.20.20.80">
    <property type="entry name" value="Glycosidases"/>
    <property type="match status" value="1"/>
</dbReference>
<dbReference type="InterPro" id="IPR013517">
    <property type="entry name" value="FG-GAP"/>
</dbReference>
<dbReference type="Gene3D" id="2.40.128.340">
    <property type="match status" value="3"/>
</dbReference>
<keyword evidence="1 2" id="KW-0732">Signal</keyword>